<feature type="transmembrane region" description="Helical" evidence="5">
    <location>
        <begin position="42"/>
        <end position="61"/>
    </location>
</feature>
<keyword evidence="2 5" id="KW-0812">Transmembrane</keyword>
<dbReference type="GO" id="GO:0016020">
    <property type="term" value="C:membrane"/>
    <property type="evidence" value="ECO:0007669"/>
    <property type="project" value="UniProtKB-SubCell"/>
</dbReference>
<keyword evidence="3 5" id="KW-1133">Transmembrane helix</keyword>
<accession>A0AAG5DA19</accession>
<evidence type="ECO:0000256" key="4">
    <source>
        <dbReference type="ARBA" id="ARBA00023136"/>
    </source>
</evidence>
<evidence type="ECO:0000313" key="8">
    <source>
        <dbReference type="Proteomes" id="UP000075880"/>
    </source>
</evidence>
<dbReference type="InterPro" id="IPR020846">
    <property type="entry name" value="MFS_dom"/>
</dbReference>
<dbReference type="GO" id="GO:0022857">
    <property type="term" value="F:transmembrane transporter activity"/>
    <property type="evidence" value="ECO:0007669"/>
    <property type="project" value="InterPro"/>
</dbReference>
<proteinExistence type="predicted"/>
<dbReference type="PANTHER" id="PTHR24064">
    <property type="entry name" value="SOLUTE CARRIER FAMILY 22 MEMBER"/>
    <property type="match status" value="1"/>
</dbReference>
<evidence type="ECO:0000259" key="6">
    <source>
        <dbReference type="PROSITE" id="PS50850"/>
    </source>
</evidence>
<dbReference type="Proteomes" id="UP000075880">
    <property type="component" value="Unassembled WGS sequence"/>
</dbReference>
<comment type="subcellular location">
    <subcellularLocation>
        <location evidence="1">Membrane</location>
        <topology evidence="1">Multi-pass membrane protein</topology>
    </subcellularLocation>
</comment>
<evidence type="ECO:0000313" key="7">
    <source>
        <dbReference type="EnsemblMetazoa" id="ENSAATROPP008011"/>
    </source>
</evidence>
<feature type="transmembrane region" description="Helical" evidence="5">
    <location>
        <begin position="12"/>
        <end position="36"/>
    </location>
</feature>
<reference evidence="7" key="1">
    <citation type="submission" date="2024-04" db="UniProtKB">
        <authorList>
            <consortium name="EnsemblMetazoa"/>
        </authorList>
    </citation>
    <scope>IDENTIFICATION</scope>
    <source>
        <strain evidence="7">EBRO</strain>
    </source>
</reference>
<protein>
    <recommendedName>
        <fullName evidence="6">Major facilitator superfamily (MFS) profile domain-containing protein</fullName>
    </recommendedName>
</protein>
<keyword evidence="4 5" id="KW-0472">Membrane</keyword>
<dbReference type="AlphaFoldDB" id="A0AAG5DA19"/>
<dbReference type="InterPro" id="IPR005828">
    <property type="entry name" value="MFS_sugar_transport-like"/>
</dbReference>
<dbReference type="EnsemblMetazoa" id="ENSAATROPT008873">
    <property type="protein sequence ID" value="ENSAATROPP008011"/>
    <property type="gene ID" value="ENSAATROPG007227"/>
</dbReference>
<name>A0AAG5DA19_ANOAO</name>
<dbReference type="Gene3D" id="1.20.1250.20">
    <property type="entry name" value="MFS general substrate transporter like domains"/>
    <property type="match status" value="1"/>
</dbReference>
<evidence type="ECO:0000256" key="5">
    <source>
        <dbReference type="SAM" id="Phobius"/>
    </source>
</evidence>
<dbReference type="PROSITE" id="PS50850">
    <property type="entry name" value="MFS"/>
    <property type="match status" value="1"/>
</dbReference>
<keyword evidence="8" id="KW-1185">Reference proteome</keyword>
<dbReference type="InterPro" id="IPR036259">
    <property type="entry name" value="MFS_trans_sf"/>
</dbReference>
<evidence type="ECO:0000256" key="1">
    <source>
        <dbReference type="ARBA" id="ARBA00004141"/>
    </source>
</evidence>
<dbReference type="SUPFAM" id="SSF103473">
    <property type="entry name" value="MFS general substrate transporter"/>
    <property type="match status" value="1"/>
</dbReference>
<dbReference type="Pfam" id="PF00083">
    <property type="entry name" value="Sugar_tr"/>
    <property type="match status" value="1"/>
</dbReference>
<organism evidence="7 8">
    <name type="scientific">Anopheles atroparvus</name>
    <name type="common">European mosquito</name>
    <dbReference type="NCBI Taxonomy" id="41427"/>
    <lineage>
        <taxon>Eukaryota</taxon>
        <taxon>Metazoa</taxon>
        <taxon>Ecdysozoa</taxon>
        <taxon>Arthropoda</taxon>
        <taxon>Hexapoda</taxon>
        <taxon>Insecta</taxon>
        <taxon>Pterygota</taxon>
        <taxon>Neoptera</taxon>
        <taxon>Endopterygota</taxon>
        <taxon>Diptera</taxon>
        <taxon>Nematocera</taxon>
        <taxon>Culicoidea</taxon>
        <taxon>Culicidae</taxon>
        <taxon>Anophelinae</taxon>
        <taxon>Anopheles</taxon>
    </lineage>
</organism>
<evidence type="ECO:0000256" key="2">
    <source>
        <dbReference type="ARBA" id="ARBA00022692"/>
    </source>
</evidence>
<feature type="domain" description="Major facilitator superfamily (MFS) profile" evidence="6">
    <location>
        <begin position="1"/>
        <end position="98"/>
    </location>
</feature>
<evidence type="ECO:0000256" key="3">
    <source>
        <dbReference type="ARBA" id="ARBA00022989"/>
    </source>
</evidence>
<sequence length="98" mass="11344">MLAIELVEPRRRNFCTIISNIAYSVGLVLLSVIVYYERDWRSLSIAVSLPLLVLFLFYTLIPESPRWLAARGQYDKAQQILLKIARVNGKTIDESFRQ</sequence>